<dbReference type="STRING" id="1168035.SAMN05444280_11252"/>
<feature type="domain" description="BON" evidence="1">
    <location>
        <begin position="5"/>
        <end position="73"/>
    </location>
</feature>
<dbReference type="Pfam" id="PF04972">
    <property type="entry name" value="BON"/>
    <property type="match status" value="3"/>
</dbReference>
<gene>
    <name evidence="2" type="ORF">SAMN05444280_11252</name>
</gene>
<accession>A0A1M6H1Z3</accession>
<dbReference type="OrthoDB" id="870892at2"/>
<reference evidence="2 3" key="1">
    <citation type="submission" date="2016-11" db="EMBL/GenBank/DDBJ databases">
        <authorList>
            <person name="Jaros S."/>
            <person name="Januszkiewicz K."/>
            <person name="Wedrychowicz H."/>
        </authorList>
    </citation>
    <scope>NUCLEOTIDE SEQUENCE [LARGE SCALE GENOMIC DNA]</scope>
    <source>
        <strain evidence="2 3">DSM 27063</strain>
    </source>
</reference>
<dbReference type="SMART" id="SM00749">
    <property type="entry name" value="BON"/>
    <property type="match status" value="3"/>
</dbReference>
<dbReference type="RefSeq" id="WP_073168687.1">
    <property type="nucleotide sequence ID" value="NZ_FQZE01000012.1"/>
</dbReference>
<evidence type="ECO:0000313" key="3">
    <source>
        <dbReference type="Proteomes" id="UP000184050"/>
    </source>
</evidence>
<dbReference type="InterPro" id="IPR014004">
    <property type="entry name" value="Transpt-assoc_nodulatn_dom_bac"/>
</dbReference>
<feature type="domain" description="BON" evidence="1">
    <location>
        <begin position="154"/>
        <end position="221"/>
    </location>
</feature>
<evidence type="ECO:0000259" key="1">
    <source>
        <dbReference type="PROSITE" id="PS50914"/>
    </source>
</evidence>
<dbReference type="PANTHER" id="PTHR34606:SF15">
    <property type="entry name" value="BON DOMAIN-CONTAINING PROTEIN"/>
    <property type="match status" value="1"/>
</dbReference>
<name>A0A1M6H1Z3_9BACT</name>
<dbReference type="PANTHER" id="PTHR34606">
    <property type="entry name" value="BON DOMAIN-CONTAINING PROTEIN"/>
    <property type="match status" value="1"/>
</dbReference>
<dbReference type="EMBL" id="FQZE01000012">
    <property type="protein sequence ID" value="SHJ16172.1"/>
    <property type="molecule type" value="Genomic_DNA"/>
</dbReference>
<feature type="domain" description="BON" evidence="1">
    <location>
        <begin position="81"/>
        <end position="149"/>
    </location>
</feature>
<dbReference type="AlphaFoldDB" id="A0A1M6H1Z3"/>
<keyword evidence="3" id="KW-1185">Reference proteome</keyword>
<proteinExistence type="predicted"/>
<protein>
    <submittedName>
        <fullName evidence="2">Osmotically-inducible protein OsmY, contains BON domain</fullName>
    </submittedName>
</protein>
<dbReference type="PROSITE" id="PS50914">
    <property type="entry name" value="BON"/>
    <property type="match status" value="3"/>
</dbReference>
<dbReference type="Gene3D" id="3.30.1340.30">
    <property type="match status" value="3"/>
</dbReference>
<dbReference type="InterPro" id="IPR051686">
    <property type="entry name" value="Lipoprotein_DolP"/>
</dbReference>
<sequence>MKPQSNEVIKKNIVEQLAWNDAIDANKVQVEIKDKKVILTGSVPSYSSKIDAAREAMSVAGNFEIDNQLTVKFEAKQDIPNDFEMTENIQNMLKWNSDINPVNIRVETDKGVVSLSGTVSRSWEKTKAEKMIHATKGVVDVVNNIKVKPSSVRSDAAIEKDLKRALERNPLIVEDSLFVEVENGVIYVSGSVTTESIRDEILDQAINTAGVVDVVNEITIG</sequence>
<dbReference type="Proteomes" id="UP000184050">
    <property type="component" value="Unassembled WGS sequence"/>
</dbReference>
<dbReference type="InterPro" id="IPR007055">
    <property type="entry name" value="BON_dom"/>
</dbReference>
<organism evidence="2 3">
    <name type="scientific">Tangfeifania diversioriginum</name>
    <dbReference type="NCBI Taxonomy" id="1168035"/>
    <lineage>
        <taxon>Bacteria</taxon>
        <taxon>Pseudomonadati</taxon>
        <taxon>Bacteroidota</taxon>
        <taxon>Bacteroidia</taxon>
        <taxon>Marinilabiliales</taxon>
        <taxon>Prolixibacteraceae</taxon>
        <taxon>Tangfeifania</taxon>
    </lineage>
</organism>
<evidence type="ECO:0000313" key="2">
    <source>
        <dbReference type="EMBL" id="SHJ16172.1"/>
    </source>
</evidence>